<dbReference type="PANTHER" id="PTHR33361:SF2">
    <property type="entry name" value="DUF885 DOMAIN-CONTAINING PROTEIN"/>
    <property type="match status" value="1"/>
</dbReference>
<name>A0A420DKW8_9FLAO</name>
<accession>A0A420DKW8</accession>
<dbReference type="InterPro" id="IPR010281">
    <property type="entry name" value="DUF885"/>
</dbReference>
<comment type="caution">
    <text evidence="1">The sequence shown here is derived from an EMBL/GenBank/DDBJ whole genome shotgun (WGS) entry which is preliminary data.</text>
</comment>
<organism evidence="1 2">
    <name type="scientific">Ichthyenterobacterium magnum</name>
    <dbReference type="NCBI Taxonomy" id="1230530"/>
    <lineage>
        <taxon>Bacteria</taxon>
        <taxon>Pseudomonadati</taxon>
        <taxon>Bacteroidota</taxon>
        <taxon>Flavobacteriia</taxon>
        <taxon>Flavobacteriales</taxon>
        <taxon>Flavobacteriaceae</taxon>
        <taxon>Ichthyenterobacterium</taxon>
    </lineage>
</organism>
<dbReference type="Proteomes" id="UP000284892">
    <property type="component" value="Unassembled WGS sequence"/>
</dbReference>
<keyword evidence="2" id="KW-1185">Reference proteome</keyword>
<dbReference type="OrthoDB" id="9760040at2"/>
<dbReference type="PANTHER" id="PTHR33361">
    <property type="entry name" value="GLR0591 PROTEIN"/>
    <property type="match status" value="1"/>
</dbReference>
<gene>
    <name evidence="1" type="ORF">BXY80_1820</name>
</gene>
<reference evidence="1 2" key="1">
    <citation type="submission" date="2018-09" db="EMBL/GenBank/DDBJ databases">
        <title>Genomic Encyclopedia of Archaeal and Bacterial Type Strains, Phase II (KMG-II): from individual species to whole genera.</title>
        <authorList>
            <person name="Goeker M."/>
        </authorList>
    </citation>
    <scope>NUCLEOTIDE SEQUENCE [LARGE SCALE GENOMIC DNA]</scope>
    <source>
        <strain evidence="1 2">DSM 26283</strain>
    </source>
</reference>
<dbReference type="Pfam" id="PF05960">
    <property type="entry name" value="DUF885"/>
    <property type="match status" value="1"/>
</dbReference>
<evidence type="ECO:0000313" key="2">
    <source>
        <dbReference type="Proteomes" id="UP000284892"/>
    </source>
</evidence>
<evidence type="ECO:0000313" key="1">
    <source>
        <dbReference type="EMBL" id="RKE94807.1"/>
    </source>
</evidence>
<dbReference type="AlphaFoldDB" id="A0A420DKW8"/>
<protein>
    <submittedName>
        <fullName evidence="1">Uncharacterized protein DUF885</fullName>
    </submittedName>
</protein>
<dbReference type="RefSeq" id="WP_147376121.1">
    <property type="nucleotide sequence ID" value="NZ_RAQJ01000003.1"/>
</dbReference>
<proteinExistence type="predicted"/>
<dbReference type="EMBL" id="RAQJ01000003">
    <property type="protein sequence ID" value="RKE94807.1"/>
    <property type="molecule type" value="Genomic_DNA"/>
</dbReference>
<sequence length="441" mass="52719">MLYSKNIKNRLNKLIKTLVLIILLWNQVGYCYNGNALPKPFSEFRTSFIETYEKFQIAPLQLSYVSNFNAIKTYTELATQEGYFNYVSRELKRYNVLDFNDADMLDYQIMKYETELNLERIKLELDWLKNKEKLNEKKSLYYLPNGKKWYVYYLKKWVDASVNPEEIYQFGLNEIEDVKQKMKTIRNNSGMSDSKFNKYLKKPLFFLSDSNEIQKRYEQVRHQVDEKAKKYFPYVDDIPELKIEKGINENLAHVPAYYNNNIFYYNHFKDTYDTRQMGWTYIHEGIPGHHYQISVNTIIKRSVVQNLFRYYGFIEGWGAYVEQFGELLGAYPSYFDTYGLYEWDLIRSVRVALDVGINYYGWSDDKAMAFWKEHITDKDDIAKREIARMKRWPAQVITYKYGKKVLNKLKGNTVKSIELKAFHKEVLKHGDLPLSILKQQF</sequence>